<dbReference type="Proteomes" id="UP000533080">
    <property type="component" value="Unassembled WGS sequence"/>
</dbReference>
<evidence type="ECO:0000259" key="9">
    <source>
        <dbReference type="PROSITE" id="PS50109"/>
    </source>
</evidence>
<dbReference type="InterPro" id="IPR004358">
    <property type="entry name" value="Sig_transdc_His_kin-like_C"/>
</dbReference>
<dbReference type="SMART" id="SM00387">
    <property type="entry name" value="HATPase_c"/>
    <property type="match status" value="1"/>
</dbReference>
<dbReference type="PANTHER" id="PTHR43065:SF10">
    <property type="entry name" value="PEROXIDE STRESS-ACTIVATED HISTIDINE KINASE MAK3"/>
    <property type="match status" value="1"/>
</dbReference>
<evidence type="ECO:0000256" key="7">
    <source>
        <dbReference type="ARBA" id="ARBA00022840"/>
    </source>
</evidence>
<dbReference type="SUPFAM" id="SSF47384">
    <property type="entry name" value="Homodimeric domain of signal transducing histidine kinase"/>
    <property type="match status" value="1"/>
</dbReference>
<evidence type="ECO:0000313" key="10">
    <source>
        <dbReference type="EMBL" id="NOJ83213.1"/>
    </source>
</evidence>
<dbReference type="EC" id="2.7.13.3" evidence="2"/>
<evidence type="ECO:0000256" key="5">
    <source>
        <dbReference type="ARBA" id="ARBA00022741"/>
    </source>
</evidence>
<evidence type="ECO:0000256" key="6">
    <source>
        <dbReference type="ARBA" id="ARBA00022777"/>
    </source>
</evidence>
<dbReference type="InterPro" id="IPR005467">
    <property type="entry name" value="His_kinase_dom"/>
</dbReference>
<sequence>MRTARWTQRMTAVSTASAEYRLLEAMPLPTALIRGEQVLRVNAALATLLGVPAAELEALSLAESIRRFVPAERGWVEPLYESLVRGGPLPEGPVWVRVQPTNGPQRTLALRHAPGAHPGELVVVLLEAEAEDSVRRLTEALVAAAATMLRCRDERSVLETAVDAIYRQGFSVSVIYVDGDAFRYGPLRQNPFIVAEAEQLYGMPLADVRIPNAALPHFLEVLERRKAAFHHDMLGVARFPPSANGESPVCQLHPPDMRGLDAPILVDGQPFGVLSVQGPALTPAGASTLELFAQLVGGALENVRHHQMSAVRLEEVSRLQDELVARERLEVLGEAAGVVAHEVRNPLGAILNAVAVLRREAHLGPTGQAAVGMLEEEAIRLEDIVRDLLDVVRPLEPRPRPVQLGELVRRALGQMHGPPDAPTLRFSVDEAAETPPLEGDETLLQLAVTHLVRNAVQASPAGGKVRMTVEPADGGVRLVVEDEGPGIPDVDPQRVFQPFFLTRANGRGLGLAIVRRVVLAHEGSVRASSRPRGGARFELWLPRAPSRMSPV</sequence>
<evidence type="ECO:0000256" key="4">
    <source>
        <dbReference type="ARBA" id="ARBA00022679"/>
    </source>
</evidence>
<protein>
    <recommendedName>
        <fullName evidence="2">histidine kinase</fullName>
        <ecNumber evidence="2">2.7.13.3</ecNumber>
    </recommendedName>
</protein>
<evidence type="ECO:0000256" key="1">
    <source>
        <dbReference type="ARBA" id="ARBA00000085"/>
    </source>
</evidence>
<keyword evidence="3" id="KW-0597">Phosphoprotein</keyword>
<dbReference type="InterPro" id="IPR036097">
    <property type="entry name" value="HisK_dim/P_sf"/>
</dbReference>
<dbReference type="EMBL" id="JABFNT010000173">
    <property type="protein sequence ID" value="NOJ83213.1"/>
    <property type="molecule type" value="Genomic_DNA"/>
</dbReference>
<dbReference type="CDD" id="cd00082">
    <property type="entry name" value="HisKA"/>
    <property type="match status" value="1"/>
</dbReference>
<evidence type="ECO:0000313" key="11">
    <source>
        <dbReference type="Proteomes" id="UP000533080"/>
    </source>
</evidence>
<comment type="caution">
    <text evidence="10">The sequence shown here is derived from an EMBL/GenBank/DDBJ whole genome shotgun (WGS) entry which is preliminary data.</text>
</comment>
<dbReference type="PANTHER" id="PTHR43065">
    <property type="entry name" value="SENSOR HISTIDINE KINASE"/>
    <property type="match status" value="1"/>
</dbReference>
<keyword evidence="5" id="KW-0547">Nucleotide-binding</keyword>
<dbReference type="AlphaFoldDB" id="A0A7Y4IPZ2"/>
<dbReference type="PRINTS" id="PR00344">
    <property type="entry name" value="BCTRLSENSOR"/>
</dbReference>
<comment type="catalytic activity">
    <reaction evidence="1">
        <text>ATP + protein L-histidine = ADP + protein N-phospho-L-histidine.</text>
        <dbReference type="EC" id="2.7.13.3"/>
    </reaction>
</comment>
<dbReference type="Gene3D" id="3.30.565.10">
    <property type="entry name" value="Histidine kinase-like ATPase, C-terminal domain"/>
    <property type="match status" value="1"/>
</dbReference>
<proteinExistence type="predicted"/>
<dbReference type="GO" id="GO:0005524">
    <property type="term" value="F:ATP binding"/>
    <property type="evidence" value="ECO:0007669"/>
    <property type="project" value="UniProtKB-KW"/>
</dbReference>
<dbReference type="Pfam" id="PF02518">
    <property type="entry name" value="HATPase_c"/>
    <property type="match status" value="1"/>
</dbReference>
<feature type="domain" description="Histidine kinase" evidence="9">
    <location>
        <begin position="338"/>
        <end position="545"/>
    </location>
</feature>
<keyword evidence="4" id="KW-0808">Transferase</keyword>
<keyword evidence="6" id="KW-0418">Kinase</keyword>
<name>A0A7Y4IPZ2_MYXXA</name>
<dbReference type="InterPro" id="IPR003018">
    <property type="entry name" value="GAF"/>
</dbReference>
<dbReference type="SUPFAM" id="SSF55781">
    <property type="entry name" value="GAF domain-like"/>
    <property type="match status" value="1"/>
</dbReference>
<dbReference type="Gene3D" id="3.30.450.40">
    <property type="match status" value="1"/>
</dbReference>
<dbReference type="PROSITE" id="PS50109">
    <property type="entry name" value="HIS_KIN"/>
    <property type="match status" value="1"/>
</dbReference>
<accession>A0A7Y4IPZ2</accession>
<evidence type="ECO:0000256" key="2">
    <source>
        <dbReference type="ARBA" id="ARBA00012438"/>
    </source>
</evidence>
<dbReference type="InterPro" id="IPR036890">
    <property type="entry name" value="HATPase_C_sf"/>
</dbReference>
<keyword evidence="7" id="KW-0067">ATP-binding</keyword>
<organism evidence="10 11">
    <name type="scientific">Myxococcus xanthus</name>
    <dbReference type="NCBI Taxonomy" id="34"/>
    <lineage>
        <taxon>Bacteria</taxon>
        <taxon>Pseudomonadati</taxon>
        <taxon>Myxococcota</taxon>
        <taxon>Myxococcia</taxon>
        <taxon>Myxococcales</taxon>
        <taxon>Cystobacterineae</taxon>
        <taxon>Myxococcaceae</taxon>
        <taxon>Myxococcus</taxon>
    </lineage>
</organism>
<dbReference type="InterPro" id="IPR003661">
    <property type="entry name" value="HisK_dim/P_dom"/>
</dbReference>
<dbReference type="Pfam" id="PF13185">
    <property type="entry name" value="GAF_2"/>
    <property type="match status" value="1"/>
</dbReference>
<reference evidence="10 11" key="1">
    <citation type="submission" date="2020-05" db="EMBL/GenBank/DDBJ databases">
        <authorList>
            <person name="Whitworth D."/>
        </authorList>
    </citation>
    <scope>NUCLEOTIDE SEQUENCE [LARGE SCALE GENOMIC DNA]</scope>
    <source>
        <strain evidence="10 11">AM005</strain>
    </source>
</reference>
<dbReference type="InterPro" id="IPR029016">
    <property type="entry name" value="GAF-like_dom_sf"/>
</dbReference>
<dbReference type="SUPFAM" id="SSF55874">
    <property type="entry name" value="ATPase domain of HSP90 chaperone/DNA topoisomerase II/histidine kinase"/>
    <property type="match status" value="1"/>
</dbReference>
<dbReference type="Pfam" id="PF00512">
    <property type="entry name" value="HisKA"/>
    <property type="match status" value="1"/>
</dbReference>
<dbReference type="GO" id="GO:0000155">
    <property type="term" value="F:phosphorelay sensor kinase activity"/>
    <property type="evidence" value="ECO:0007669"/>
    <property type="project" value="InterPro"/>
</dbReference>
<dbReference type="SMART" id="SM00388">
    <property type="entry name" value="HisKA"/>
    <property type="match status" value="1"/>
</dbReference>
<dbReference type="Gene3D" id="1.10.287.130">
    <property type="match status" value="1"/>
</dbReference>
<gene>
    <name evidence="10" type="ORF">HNV28_33705</name>
</gene>
<evidence type="ECO:0000256" key="3">
    <source>
        <dbReference type="ARBA" id="ARBA00022553"/>
    </source>
</evidence>
<evidence type="ECO:0000256" key="8">
    <source>
        <dbReference type="ARBA" id="ARBA00023012"/>
    </source>
</evidence>
<dbReference type="InterPro" id="IPR003594">
    <property type="entry name" value="HATPase_dom"/>
</dbReference>
<keyword evidence="8" id="KW-0902">Two-component regulatory system</keyword>